<name>A0A1H6E4Z8_9ACTN</name>
<dbReference type="InterPro" id="IPR016167">
    <property type="entry name" value="FAD-bd_PCMH_sub1"/>
</dbReference>
<dbReference type="InterPro" id="IPR016166">
    <property type="entry name" value="FAD-bd_PCMH"/>
</dbReference>
<dbReference type="SUPFAM" id="SSF56176">
    <property type="entry name" value="FAD-binding/transporter-associated domain-like"/>
    <property type="match status" value="1"/>
</dbReference>
<dbReference type="Proteomes" id="UP000236723">
    <property type="component" value="Unassembled WGS sequence"/>
</dbReference>
<dbReference type="PANTHER" id="PTHR42659:SF2">
    <property type="entry name" value="XANTHINE DEHYDROGENASE SUBUNIT C-RELATED"/>
    <property type="match status" value="1"/>
</dbReference>
<dbReference type="InterPro" id="IPR036683">
    <property type="entry name" value="CO_DH_flav_C_dom_sf"/>
</dbReference>
<dbReference type="InterPro" id="IPR036318">
    <property type="entry name" value="FAD-bd_PCMH-like_sf"/>
</dbReference>
<dbReference type="InterPro" id="IPR016169">
    <property type="entry name" value="FAD-bd_PCMH_sub2"/>
</dbReference>
<keyword evidence="2" id="KW-0274">FAD</keyword>
<keyword evidence="1" id="KW-0285">Flavoprotein</keyword>
<dbReference type="Gene3D" id="3.30.43.10">
    <property type="entry name" value="Uridine Diphospho-n-acetylenolpyruvylglucosamine Reductase, domain 2"/>
    <property type="match status" value="1"/>
</dbReference>
<dbReference type="EMBL" id="FNVO01000031">
    <property type="protein sequence ID" value="SEG91955.1"/>
    <property type="molecule type" value="Genomic_DNA"/>
</dbReference>
<dbReference type="Pfam" id="PF00941">
    <property type="entry name" value="FAD_binding_5"/>
    <property type="match status" value="1"/>
</dbReference>
<dbReference type="InterPro" id="IPR002346">
    <property type="entry name" value="Mopterin_DH_FAD-bd"/>
</dbReference>
<dbReference type="PROSITE" id="PS51387">
    <property type="entry name" value="FAD_PCMH"/>
    <property type="match status" value="1"/>
</dbReference>
<dbReference type="Gene3D" id="3.30.390.50">
    <property type="entry name" value="CO dehydrogenase flavoprotein, C-terminal domain"/>
    <property type="match status" value="1"/>
</dbReference>
<evidence type="ECO:0000256" key="1">
    <source>
        <dbReference type="ARBA" id="ARBA00022630"/>
    </source>
</evidence>
<keyword evidence="6" id="KW-1185">Reference proteome</keyword>
<dbReference type="Gene3D" id="3.30.465.10">
    <property type="match status" value="1"/>
</dbReference>
<keyword evidence="3" id="KW-0560">Oxidoreductase</keyword>
<dbReference type="Pfam" id="PF03450">
    <property type="entry name" value="CO_deh_flav_C"/>
    <property type="match status" value="1"/>
</dbReference>
<proteinExistence type="predicted"/>
<protein>
    <submittedName>
        <fullName evidence="5">Carbon-monoxide dehydrogenase medium subunit</fullName>
    </submittedName>
</protein>
<dbReference type="GO" id="GO:0016491">
    <property type="term" value="F:oxidoreductase activity"/>
    <property type="evidence" value="ECO:0007669"/>
    <property type="project" value="UniProtKB-KW"/>
</dbReference>
<dbReference type="PANTHER" id="PTHR42659">
    <property type="entry name" value="XANTHINE DEHYDROGENASE SUBUNIT C-RELATED"/>
    <property type="match status" value="1"/>
</dbReference>
<evidence type="ECO:0000313" key="5">
    <source>
        <dbReference type="EMBL" id="SEG91955.1"/>
    </source>
</evidence>
<gene>
    <name evidence="5" type="ORF">SAMN04489712_13142</name>
</gene>
<accession>A0A1H6E4Z8</accession>
<evidence type="ECO:0000259" key="4">
    <source>
        <dbReference type="PROSITE" id="PS51387"/>
    </source>
</evidence>
<evidence type="ECO:0000256" key="2">
    <source>
        <dbReference type="ARBA" id="ARBA00022827"/>
    </source>
</evidence>
<organism evidence="5 6">
    <name type="scientific">Thermomonospora echinospora</name>
    <dbReference type="NCBI Taxonomy" id="1992"/>
    <lineage>
        <taxon>Bacteria</taxon>
        <taxon>Bacillati</taxon>
        <taxon>Actinomycetota</taxon>
        <taxon>Actinomycetes</taxon>
        <taxon>Streptosporangiales</taxon>
        <taxon>Thermomonosporaceae</taxon>
        <taxon>Thermomonospora</taxon>
    </lineage>
</organism>
<dbReference type="GO" id="GO:0071949">
    <property type="term" value="F:FAD binding"/>
    <property type="evidence" value="ECO:0007669"/>
    <property type="project" value="InterPro"/>
</dbReference>
<sequence length="302" mass="31967">MFPREGGRVKPAVFSYLDPRTLEEALGALADHGDDASVLAGGQSLVPLLNMRLARPEVVVDVNRVPGLDALRVDAGAVRVGALVRAAAVERDPAVAGALPVLAEAVRHIAHPQIRSRTTIGGNIAHADPSSELPAVLAAVDGAVVLRSAEEERTVGWEEFFVSVFTTAREPEELVTEVVFPVRPELEFRWVEFARHHGDFPVAGVCLGLSLADGAVRQARLAATGVGDRPLRLREVEAALTGSVLGPETAREAGELAGRAVDPPSDVHGSGDFRRAILATLVRRTIESWPGQAQRGRKGAAA</sequence>
<evidence type="ECO:0000256" key="3">
    <source>
        <dbReference type="ARBA" id="ARBA00023002"/>
    </source>
</evidence>
<dbReference type="OrthoDB" id="9793944at2"/>
<dbReference type="SMART" id="SM01092">
    <property type="entry name" value="CO_deh_flav_C"/>
    <property type="match status" value="1"/>
</dbReference>
<dbReference type="InterPro" id="IPR005107">
    <property type="entry name" value="CO_DH_flav_C"/>
</dbReference>
<reference evidence="6" key="1">
    <citation type="submission" date="2016-10" db="EMBL/GenBank/DDBJ databases">
        <authorList>
            <person name="Varghese N."/>
            <person name="Submissions S."/>
        </authorList>
    </citation>
    <scope>NUCLEOTIDE SEQUENCE [LARGE SCALE GENOMIC DNA]</scope>
    <source>
        <strain evidence="6">DSM 43163</strain>
    </source>
</reference>
<feature type="domain" description="FAD-binding PCMH-type" evidence="4">
    <location>
        <begin position="9"/>
        <end position="185"/>
    </location>
</feature>
<dbReference type="AlphaFoldDB" id="A0A1H6E4Z8"/>
<dbReference type="InterPro" id="IPR051312">
    <property type="entry name" value="Diverse_Substr_Oxidored"/>
</dbReference>
<evidence type="ECO:0000313" key="6">
    <source>
        <dbReference type="Proteomes" id="UP000236723"/>
    </source>
</evidence>
<dbReference type="SUPFAM" id="SSF55447">
    <property type="entry name" value="CO dehydrogenase flavoprotein C-terminal domain-like"/>
    <property type="match status" value="1"/>
</dbReference>